<proteinExistence type="predicted"/>
<dbReference type="RefSeq" id="WP_181739354.1">
    <property type="nucleotide sequence ID" value="NZ_JACEOL010000025.1"/>
</dbReference>
<evidence type="ECO:0000313" key="2">
    <source>
        <dbReference type="Proteomes" id="UP000538292"/>
    </source>
</evidence>
<gene>
    <name evidence="1" type="ORF">H2C83_07395</name>
</gene>
<comment type="caution">
    <text evidence="1">The sequence shown here is derived from an EMBL/GenBank/DDBJ whole genome shotgun (WGS) entry which is preliminary data.</text>
</comment>
<dbReference type="Proteomes" id="UP000538292">
    <property type="component" value="Unassembled WGS sequence"/>
</dbReference>
<keyword evidence="2" id="KW-1185">Reference proteome</keyword>
<organism evidence="1 2">
    <name type="scientific">Thermoactinomyces mirandus</name>
    <dbReference type="NCBI Taxonomy" id="2756294"/>
    <lineage>
        <taxon>Bacteria</taxon>
        <taxon>Bacillati</taxon>
        <taxon>Bacillota</taxon>
        <taxon>Bacilli</taxon>
        <taxon>Bacillales</taxon>
        <taxon>Thermoactinomycetaceae</taxon>
        <taxon>Thermoactinomyces</taxon>
    </lineage>
</organism>
<name>A0A7W1XSA1_9BACL</name>
<accession>A0A7W1XSA1</accession>
<sequence>MKTPIRWMVVLLVAVAGLSIFGSGTGYCDPGGGSFDVPKVQEHFEQFPTANRNTCYPNCAG</sequence>
<protein>
    <submittedName>
        <fullName evidence="1">Uncharacterized protein</fullName>
    </submittedName>
</protein>
<dbReference type="EMBL" id="JACEOL010000025">
    <property type="protein sequence ID" value="MBA4602140.1"/>
    <property type="molecule type" value="Genomic_DNA"/>
</dbReference>
<reference evidence="1 2" key="1">
    <citation type="submission" date="2020-07" db="EMBL/GenBank/DDBJ databases">
        <title>Thermoactinomyces phylogeny.</title>
        <authorList>
            <person name="Dunlap C."/>
        </authorList>
    </citation>
    <scope>NUCLEOTIDE SEQUENCE [LARGE SCALE GENOMIC DNA]</scope>
    <source>
        <strain evidence="1 2">AMNI-1</strain>
    </source>
</reference>
<dbReference type="AlphaFoldDB" id="A0A7W1XSA1"/>
<evidence type="ECO:0000313" key="1">
    <source>
        <dbReference type="EMBL" id="MBA4602140.1"/>
    </source>
</evidence>